<dbReference type="Proteomes" id="UP000825051">
    <property type="component" value="Chromosome"/>
</dbReference>
<reference evidence="2" key="1">
    <citation type="submission" date="2021-08" db="EMBL/GenBank/DDBJ databases">
        <title>Genome of a novel bacterium of the phylum Verrucomicrobia, Oleiharenicola sp. KSB-15.</title>
        <authorList>
            <person name="Chung J.-H."/>
            <person name="Ahn J.-H."/>
            <person name="Yoon Y."/>
            <person name="Kim D.-Y."/>
            <person name="An S.-H."/>
            <person name="Park I."/>
            <person name="Yeon J."/>
        </authorList>
    </citation>
    <scope>NUCLEOTIDE SEQUENCE</scope>
    <source>
        <strain evidence="2">KSB-15</strain>
    </source>
</reference>
<dbReference type="RefSeq" id="WP_220160938.1">
    <property type="nucleotide sequence ID" value="NZ_CP080507.1"/>
</dbReference>
<dbReference type="InterPro" id="IPR003111">
    <property type="entry name" value="Lon_prtase_N"/>
</dbReference>
<dbReference type="Gene3D" id="2.30.130.40">
    <property type="entry name" value="LON domain-like"/>
    <property type="match status" value="1"/>
</dbReference>
<dbReference type="AlphaFoldDB" id="A0A8F9TRG2"/>
<dbReference type="SUPFAM" id="SSF88697">
    <property type="entry name" value="PUA domain-like"/>
    <property type="match status" value="1"/>
</dbReference>
<dbReference type="KEGG" id="ole:K0B96_10935"/>
<name>A0A8F9TRG2_9BACT</name>
<protein>
    <submittedName>
        <fullName evidence="2">LON peptidase substrate-binding domain-containing protein</fullName>
    </submittedName>
</protein>
<dbReference type="InterPro" id="IPR015947">
    <property type="entry name" value="PUA-like_sf"/>
</dbReference>
<evidence type="ECO:0000259" key="1">
    <source>
        <dbReference type="PROSITE" id="PS51787"/>
    </source>
</evidence>
<dbReference type="SMART" id="SM00464">
    <property type="entry name" value="LON"/>
    <property type="match status" value="1"/>
</dbReference>
<feature type="domain" description="Lon N-terminal" evidence="1">
    <location>
        <begin position="11"/>
        <end position="204"/>
    </location>
</feature>
<proteinExistence type="predicted"/>
<dbReference type="Pfam" id="PF02190">
    <property type="entry name" value="LON_substr_bdg"/>
    <property type="match status" value="1"/>
</dbReference>
<dbReference type="Gene3D" id="1.20.58.1480">
    <property type="match status" value="1"/>
</dbReference>
<organism evidence="2 3">
    <name type="scientific">Horticoccus luteus</name>
    <dbReference type="NCBI Taxonomy" id="2862869"/>
    <lineage>
        <taxon>Bacteria</taxon>
        <taxon>Pseudomonadati</taxon>
        <taxon>Verrucomicrobiota</taxon>
        <taxon>Opitutia</taxon>
        <taxon>Opitutales</taxon>
        <taxon>Opitutaceae</taxon>
        <taxon>Horticoccus</taxon>
    </lineage>
</organism>
<evidence type="ECO:0000313" key="3">
    <source>
        <dbReference type="Proteomes" id="UP000825051"/>
    </source>
</evidence>
<accession>A0A8F9TRG2</accession>
<dbReference type="PROSITE" id="PS51787">
    <property type="entry name" value="LON_N"/>
    <property type="match status" value="1"/>
</dbReference>
<dbReference type="InterPro" id="IPR046336">
    <property type="entry name" value="Lon_prtase_N_sf"/>
</dbReference>
<evidence type="ECO:0000313" key="2">
    <source>
        <dbReference type="EMBL" id="QYM77834.1"/>
    </source>
</evidence>
<gene>
    <name evidence="2" type="ORF">K0B96_10935</name>
</gene>
<dbReference type="EMBL" id="CP080507">
    <property type="protein sequence ID" value="QYM77834.1"/>
    <property type="molecule type" value="Genomic_DNA"/>
</dbReference>
<keyword evidence="3" id="KW-1185">Reference proteome</keyword>
<dbReference type="PANTHER" id="PTHR46732:SF8">
    <property type="entry name" value="ATP-DEPENDENT PROTEASE LA (LON) DOMAIN PROTEIN"/>
    <property type="match status" value="1"/>
</dbReference>
<dbReference type="PANTHER" id="PTHR46732">
    <property type="entry name" value="ATP-DEPENDENT PROTEASE LA (LON) DOMAIN PROTEIN"/>
    <property type="match status" value="1"/>
</dbReference>
<sequence>MEMEITVPDEVPVMTLPQVVFFPQALLPLHIFEPRYRQMLKDVLGADRLFAVAQRDDRPALDDAFEPPHRVASVGIVRACQENADGTSNLLLQGLCRVEVRGIIEEAPYRRIHVRPLPSTVAEDEIANVRRRDALLDLIARKQKLGGIPEEMIDFLRNVHDPDTFVDLAAATLCENAALKQQLLETLDVGARFDLFHRRLRRDFEQLRLQRLLQGPLGDDDIAAN</sequence>